<sequence length="275" mass="30401">MATKQLTISAAVEITDILMAELGEIGFDIFEDTESGINAYCPMDLYDAVAAHEIIERYRFLGSIDVTEAEIEKQNWNAVWETNYDPMRISDKVNIRASFHEPDPSVEMDIVINPKMSFGTGHHETTTLMVQAMFEISLEGKSVLDVGTGTGILAFIALKLGASRVHGFDIDPWSVENSIENAALNNCESATFQEGTIRDEPLTVYDVVIANINRNILLDELAEYALRLKFGGVLLLSGFYAADIPFLTAAASPLGLSFETETHLRDWACIRLIKA</sequence>
<evidence type="ECO:0000256" key="4">
    <source>
        <dbReference type="ARBA" id="ARBA00022679"/>
    </source>
</evidence>
<feature type="binding site" evidence="6">
    <location>
        <position position="126"/>
    </location>
    <ligand>
        <name>S-adenosyl-L-methionine</name>
        <dbReference type="ChEBI" id="CHEBI:59789"/>
    </ligand>
</feature>
<evidence type="ECO:0000256" key="2">
    <source>
        <dbReference type="ARBA" id="ARBA00022490"/>
    </source>
</evidence>
<proteinExistence type="inferred from homology"/>
<dbReference type="PANTHER" id="PTHR43648:SF1">
    <property type="entry name" value="ELECTRON TRANSFER FLAVOPROTEIN BETA SUBUNIT LYSINE METHYLTRANSFERASE"/>
    <property type="match status" value="1"/>
</dbReference>
<dbReference type="InterPro" id="IPR004498">
    <property type="entry name" value="Ribosomal_PrmA_MeTrfase"/>
</dbReference>
<evidence type="ECO:0000256" key="1">
    <source>
        <dbReference type="ARBA" id="ARBA00009741"/>
    </source>
</evidence>
<feature type="binding site" evidence="6">
    <location>
        <position position="169"/>
    </location>
    <ligand>
        <name>S-adenosyl-L-methionine</name>
        <dbReference type="ChEBI" id="CHEBI:59789"/>
    </ligand>
</feature>
<keyword evidence="3 6" id="KW-0489">Methyltransferase</keyword>
<dbReference type="PANTHER" id="PTHR43648">
    <property type="entry name" value="ELECTRON TRANSFER FLAVOPROTEIN BETA SUBUNIT LYSINE METHYLTRANSFERASE"/>
    <property type="match status" value="1"/>
</dbReference>
<dbReference type="EC" id="2.1.1.-" evidence="6"/>
<evidence type="ECO:0000256" key="3">
    <source>
        <dbReference type="ARBA" id="ARBA00022603"/>
    </source>
</evidence>
<dbReference type="Proteomes" id="UP001598114">
    <property type="component" value="Unassembled WGS sequence"/>
</dbReference>
<comment type="catalytic activity">
    <reaction evidence="6">
        <text>L-lysyl-[protein] + 3 S-adenosyl-L-methionine = N(6),N(6),N(6)-trimethyl-L-lysyl-[protein] + 3 S-adenosyl-L-homocysteine + 3 H(+)</text>
        <dbReference type="Rhea" id="RHEA:54192"/>
        <dbReference type="Rhea" id="RHEA-COMP:9752"/>
        <dbReference type="Rhea" id="RHEA-COMP:13826"/>
        <dbReference type="ChEBI" id="CHEBI:15378"/>
        <dbReference type="ChEBI" id="CHEBI:29969"/>
        <dbReference type="ChEBI" id="CHEBI:57856"/>
        <dbReference type="ChEBI" id="CHEBI:59789"/>
        <dbReference type="ChEBI" id="CHEBI:61961"/>
    </reaction>
</comment>
<keyword evidence="5 6" id="KW-0949">S-adenosyl-L-methionine</keyword>
<keyword evidence="2 6" id="KW-0963">Cytoplasm</keyword>
<dbReference type="GO" id="GO:0008168">
    <property type="term" value="F:methyltransferase activity"/>
    <property type="evidence" value="ECO:0007669"/>
    <property type="project" value="UniProtKB-KW"/>
</dbReference>
<evidence type="ECO:0000313" key="7">
    <source>
        <dbReference type="EMBL" id="MFD3275033.1"/>
    </source>
</evidence>
<comment type="caution">
    <text evidence="7">The sequence shown here is derived from an EMBL/GenBank/DDBJ whole genome shotgun (WGS) entry which is preliminary data.</text>
</comment>
<dbReference type="InterPro" id="IPR050078">
    <property type="entry name" value="Ribosomal_L11_MeTrfase_PrmA"/>
</dbReference>
<dbReference type="RefSeq" id="WP_377974688.1">
    <property type="nucleotide sequence ID" value="NZ_JBBKYA010000001.1"/>
</dbReference>
<keyword evidence="7" id="KW-0687">Ribonucleoprotein</keyword>
<comment type="function">
    <text evidence="6">Methylates ribosomal protein L11.</text>
</comment>
<organism evidence="7 8">
    <name type="scientific">Aquirufa echingensis</name>
    <dbReference type="NCBI Taxonomy" id="3096516"/>
    <lineage>
        <taxon>Bacteria</taxon>
        <taxon>Pseudomonadati</taxon>
        <taxon>Bacteroidota</taxon>
        <taxon>Cytophagia</taxon>
        <taxon>Cytophagales</taxon>
        <taxon>Flectobacillaceae</taxon>
        <taxon>Aquirufa</taxon>
    </lineage>
</organism>
<comment type="similarity">
    <text evidence="1 6">Belongs to the methyltransferase superfamily. PrmA family.</text>
</comment>
<evidence type="ECO:0000256" key="6">
    <source>
        <dbReference type="HAMAP-Rule" id="MF_00735"/>
    </source>
</evidence>
<evidence type="ECO:0000313" key="8">
    <source>
        <dbReference type="Proteomes" id="UP001598114"/>
    </source>
</evidence>
<dbReference type="Pfam" id="PF06325">
    <property type="entry name" value="PrmA"/>
    <property type="match status" value="1"/>
</dbReference>
<dbReference type="SUPFAM" id="SSF53335">
    <property type="entry name" value="S-adenosyl-L-methionine-dependent methyltransferases"/>
    <property type="match status" value="1"/>
</dbReference>
<keyword evidence="8" id="KW-1185">Reference proteome</keyword>
<name>A0ABW6CXY6_9BACT</name>
<protein>
    <recommendedName>
        <fullName evidence="6">Ribosomal protein L11 methyltransferase</fullName>
        <shortName evidence="6">L11 Mtase</shortName>
        <ecNumber evidence="6">2.1.1.-</ecNumber>
    </recommendedName>
</protein>
<dbReference type="CDD" id="cd02440">
    <property type="entry name" value="AdoMet_MTases"/>
    <property type="match status" value="1"/>
</dbReference>
<feature type="binding site" evidence="6">
    <location>
        <position position="211"/>
    </location>
    <ligand>
        <name>S-adenosyl-L-methionine</name>
        <dbReference type="ChEBI" id="CHEBI:59789"/>
    </ligand>
</feature>
<dbReference type="Gene3D" id="3.40.50.150">
    <property type="entry name" value="Vaccinia Virus protein VP39"/>
    <property type="match status" value="1"/>
</dbReference>
<comment type="subcellular location">
    <subcellularLocation>
        <location evidence="6">Cytoplasm</location>
    </subcellularLocation>
</comment>
<dbReference type="GO" id="GO:0032259">
    <property type="term" value="P:methylation"/>
    <property type="evidence" value="ECO:0007669"/>
    <property type="project" value="UniProtKB-KW"/>
</dbReference>
<keyword evidence="4 6" id="KW-0808">Transferase</keyword>
<accession>A0ABW6CXY6</accession>
<dbReference type="NCBIfam" id="NF001785">
    <property type="entry name" value="PRK00517.2-2"/>
    <property type="match status" value="1"/>
</dbReference>
<feature type="binding site" evidence="6">
    <location>
        <position position="147"/>
    </location>
    <ligand>
        <name>S-adenosyl-L-methionine</name>
        <dbReference type="ChEBI" id="CHEBI:59789"/>
    </ligand>
</feature>
<reference evidence="7 8" key="1">
    <citation type="submission" date="2024-03" db="EMBL/GenBank/DDBJ databases">
        <title>Aquirufa genome sequencing.</title>
        <authorList>
            <person name="Pitt A."/>
            <person name="Hahn M.W."/>
        </authorList>
    </citation>
    <scope>NUCLEOTIDE SEQUENCE [LARGE SCALE GENOMIC DNA]</scope>
    <source>
        <strain evidence="7 8">PLAD-142S6K</strain>
    </source>
</reference>
<dbReference type="InterPro" id="IPR029063">
    <property type="entry name" value="SAM-dependent_MTases_sf"/>
</dbReference>
<keyword evidence="7" id="KW-0689">Ribosomal protein</keyword>
<dbReference type="HAMAP" id="MF_00735">
    <property type="entry name" value="Methyltr_PrmA"/>
    <property type="match status" value="1"/>
</dbReference>
<gene>
    <name evidence="6 7" type="primary">prmA</name>
    <name evidence="7" type="ORF">SKC38_02180</name>
</gene>
<evidence type="ECO:0000256" key="5">
    <source>
        <dbReference type="ARBA" id="ARBA00022691"/>
    </source>
</evidence>
<dbReference type="GO" id="GO:0005840">
    <property type="term" value="C:ribosome"/>
    <property type="evidence" value="ECO:0007669"/>
    <property type="project" value="UniProtKB-KW"/>
</dbReference>
<dbReference type="EMBL" id="JBBKYA010000001">
    <property type="protein sequence ID" value="MFD3275033.1"/>
    <property type="molecule type" value="Genomic_DNA"/>
</dbReference>